<dbReference type="HAMAP" id="MF_00484">
    <property type="entry name" value="Glycogen_synth"/>
    <property type="match status" value="1"/>
</dbReference>
<dbReference type="InterPro" id="IPR013534">
    <property type="entry name" value="Starch_synth_cat_dom"/>
</dbReference>
<evidence type="ECO:0000256" key="2">
    <source>
        <dbReference type="ARBA" id="ARBA00010281"/>
    </source>
</evidence>
<evidence type="ECO:0000256" key="6">
    <source>
        <dbReference type="HAMAP-Rule" id="MF_00484"/>
    </source>
</evidence>
<protein>
    <recommendedName>
        <fullName evidence="6">Glycogen synthase</fullName>
        <ecNumber evidence="6">2.4.1.21</ecNumber>
    </recommendedName>
    <alternativeName>
        <fullName evidence="6">Starch [bacterial glycogen] synthase</fullName>
    </alternativeName>
</protein>
<dbReference type="Gene3D" id="3.40.50.2000">
    <property type="entry name" value="Glycogen Phosphorylase B"/>
    <property type="match status" value="2"/>
</dbReference>
<evidence type="ECO:0000256" key="3">
    <source>
        <dbReference type="ARBA" id="ARBA00022676"/>
    </source>
</evidence>
<keyword evidence="5 6" id="KW-0320">Glycogen biosynthesis</keyword>
<dbReference type="PANTHER" id="PTHR45825:SF11">
    <property type="entry name" value="ALPHA AMYLASE DOMAIN-CONTAINING PROTEIN"/>
    <property type="match status" value="1"/>
</dbReference>
<feature type="domain" description="Starch synthase catalytic" evidence="7">
    <location>
        <begin position="5"/>
        <end position="248"/>
    </location>
</feature>
<accession>A0A956M0E2</accession>
<dbReference type="Pfam" id="PF08323">
    <property type="entry name" value="Glyco_transf_5"/>
    <property type="match status" value="1"/>
</dbReference>
<reference evidence="8" key="2">
    <citation type="journal article" date="2021" name="Microbiome">
        <title>Successional dynamics and alternative stable states in a saline activated sludge microbial community over 9 years.</title>
        <authorList>
            <person name="Wang Y."/>
            <person name="Ye J."/>
            <person name="Ju F."/>
            <person name="Liu L."/>
            <person name="Boyd J.A."/>
            <person name="Deng Y."/>
            <person name="Parks D.H."/>
            <person name="Jiang X."/>
            <person name="Yin X."/>
            <person name="Woodcroft B.J."/>
            <person name="Tyson G.W."/>
            <person name="Hugenholtz P."/>
            <person name="Polz M.F."/>
            <person name="Zhang T."/>
        </authorList>
    </citation>
    <scope>NUCLEOTIDE SEQUENCE</scope>
    <source>
        <strain evidence="8">HKST-UBA01</strain>
    </source>
</reference>
<keyword evidence="3 6" id="KW-0328">Glycosyltransferase</keyword>
<evidence type="ECO:0000259" key="7">
    <source>
        <dbReference type="Pfam" id="PF08323"/>
    </source>
</evidence>
<evidence type="ECO:0000256" key="4">
    <source>
        <dbReference type="ARBA" id="ARBA00022679"/>
    </source>
</evidence>
<organism evidence="8 9">
    <name type="scientific">Eiseniibacteriota bacterium</name>
    <dbReference type="NCBI Taxonomy" id="2212470"/>
    <lineage>
        <taxon>Bacteria</taxon>
        <taxon>Candidatus Eiseniibacteriota</taxon>
    </lineage>
</organism>
<name>A0A956M0E2_UNCEI</name>
<reference evidence="8" key="1">
    <citation type="submission" date="2020-04" db="EMBL/GenBank/DDBJ databases">
        <authorList>
            <person name="Zhang T."/>
        </authorList>
    </citation>
    <scope>NUCLEOTIDE SEQUENCE</scope>
    <source>
        <strain evidence="8">HKST-UBA01</strain>
    </source>
</reference>
<evidence type="ECO:0000256" key="5">
    <source>
        <dbReference type="ARBA" id="ARBA00023056"/>
    </source>
</evidence>
<sequence>MPHEIAIAATEMRPFCQVGDLGDFVESLARELRRRDHTVTVFLPRYPKVLAEVAQLPRRSASVQIPMGDSVETANLLMVEVPSTHVRIVWVGHPYFERPDPYVDPTTEQEWSDNADRWIFFAKAIVAGLEALELAPDLIHLNDHQTALVPLLLREGPDTPDRLRRLGCLFSIHEIGLQGIYGRDVLEQIGLPARLAAPLGPLEYFGRVNFMKAGIASADFITTVSPTHAQQIQSSAEIGAGLDGILRQRHAHLVGILHGIDAEEWNPSSDHHLPYRYGWQTLQGKVSDKIRLLESLQLPVEPDVPLIGMAAPVREDQGFELLDTIAGDLFGERLKLAVLGTGSPSSESVLERLRKAFPQKFAWVREPGVPQERLLYAGSDMFLVAPRREACGQSQMRAMRYGAVPIVHATGGLIDTVRPFSAQIGKGEGFLFREYAGGALLGAVEAALSAYEKRSSWKRLVQHIMRIDHSWARAAQAFEPIYARLLARSSGE</sequence>
<dbReference type="GO" id="GO:0009011">
    <property type="term" value="F:alpha-1,4-glucan glucosyltransferase (ADP-glucose donor) activity"/>
    <property type="evidence" value="ECO:0007669"/>
    <property type="project" value="UniProtKB-UniRule"/>
</dbReference>
<dbReference type="PANTHER" id="PTHR45825">
    <property type="entry name" value="GRANULE-BOUND STARCH SYNTHASE 1, CHLOROPLASTIC/AMYLOPLASTIC"/>
    <property type="match status" value="1"/>
</dbReference>
<dbReference type="Proteomes" id="UP000697710">
    <property type="component" value="Unassembled WGS sequence"/>
</dbReference>
<dbReference type="AlphaFoldDB" id="A0A956M0E2"/>
<dbReference type="GO" id="GO:0005978">
    <property type="term" value="P:glycogen biosynthetic process"/>
    <property type="evidence" value="ECO:0007669"/>
    <property type="project" value="UniProtKB-UniRule"/>
</dbReference>
<dbReference type="GO" id="GO:0004373">
    <property type="term" value="F:alpha-1,4-glucan glucosyltransferase (UDP-glucose donor) activity"/>
    <property type="evidence" value="ECO:0007669"/>
    <property type="project" value="InterPro"/>
</dbReference>
<comment type="function">
    <text evidence="6">Synthesizes alpha-1,4-glucan chains using ADP-glucose.</text>
</comment>
<comment type="pathway">
    <text evidence="6">Glycan biosynthesis; glycogen biosynthesis.</text>
</comment>
<comment type="caution">
    <text evidence="6">Lacks conserved residue(s) required for the propagation of feature annotation.</text>
</comment>
<comment type="similarity">
    <text evidence="2 6">Belongs to the glycosyltransferase 1 family. Bacterial/plant glycogen synthase subfamily.</text>
</comment>
<comment type="caution">
    <text evidence="8">The sequence shown here is derived from an EMBL/GenBank/DDBJ whole genome shotgun (WGS) entry which is preliminary data.</text>
</comment>
<evidence type="ECO:0000313" key="8">
    <source>
        <dbReference type="EMBL" id="MCA9728926.1"/>
    </source>
</evidence>
<dbReference type="NCBIfam" id="TIGR02095">
    <property type="entry name" value="glgA"/>
    <property type="match status" value="1"/>
</dbReference>
<comment type="catalytic activity">
    <reaction evidence="1 6">
        <text>[(1-&gt;4)-alpha-D-glucosyl](n) + ADP-alpha-D-glucose = [(1-&gt;4)-alpha-D-glucosyl](n+1) + ADP + H(+)</text>
        <dbReference type="Rhea" id="RHEA:18189"/>
        <dbReference type="Rhea" id="RHEA-COMP:9584"/>
        <dbReference type="Rhea" id="RHEA-COMP:9587"/>
        <dbReference type="ChEBI" id="CHEBI:15378"/>
        <dbReference type="ChEBI" id="CHEBI:15444"/>
        <dbReference type="ChEBI" id="CHEBI:57498"/>
        <dbReference type="ChEBI" id="CHEBI:456216"/>
        <dbReference type="EC" id="2.4.1.21"/>
    </reaction>
</comment>
<keyword evidence="4 6" id="KW-0808">Transferase</keyword>
<proteinExistence type="inferred from homology"/>
<dbReference type="CDD" id="cd03791">
    <property type="entry name" value="GT5_Glycogen_synthase_DULL1-like"/>
    <property type="match status" value="1"/>
</dbReference>
<dbReference type="SUPFAM" id="SSF53756">
    <property type="entry name" value="UDP-Glycosyltransferase/glycogen phosphorylase"/>
    <property type="match status" value="1"/>
</dbReference>
<dbReference type="EC" id="2.4.1.21" evidence="6"/>
<dbReference type="EMBL" id="JAGQHR010000515">
    <property type="protein sequence ID" value="MCA9728926.1"/>
    <property type="molecule type" value="Genomic_DNA"/>
</dbReference>
<dbReference type="InterPro" id="IPR011835">
    <property type="entry name" value="GS/SS"/>
</dbReference>
<evidence type="ECO:0000256" key="1">
    <source>
        <dbReference type="ARBA" id="ARBA00001478"/>
    </source>
</evidence>
<gene>
    <name evidence="6" type="primary">glgA</name>
    <name evidence="8" type="ORF">KC729_14640</name>
</gene>
<evidence type="ECO:0000313" key="9">
    <source>
        <dbReference type="Proteomes" id="UP000697710"/>
    </source>
</evidence>